<evidence type="ECO:0000313" key="1">
    <source>
        <dbReference type="EMBL" id="GMH32092.1"/>
    </source>
</evidence>
<reference evidence="1" key="1">
    <citation type="submission" date="2023-05" db="EMBL/GenBank/DDBJ databases">
        <title>Nepenthes gracilis genome sequencing.</title>
        <authorList>
            <person name="Fukushima K."/>
        </authorList>
    </citation>
    <scope>NUCLEOTIDE SEQUENCE</scope>
    <source>
        <strain evidence="1">SING2019-196</strain>
    </source>
</reference>
<organism evidence="1 2">
    <name type="scientific">Nepenthes gracilis</name>
    <name type="common">Slender pitcher plant</name>
    <dbReference type="NCBI Taxonomy" id="150966"/>
    <lineage>
        <taxon>Eukaryota</taxon>
        <taxon>Viridiplantae</taxon>
        <taxon>Streptophyta</taxon>
        <taxon>Embryophyta</taxon>
        <taxon>Tracheophyta</taxon>
        <taxon>Spermatophyta</taxon>
        <taxon>Magnoliopsida</taxon>
        <taxon>eudicotyledons</taxon>
        <taxon>Gunneridae</taxon>
        <taxon>Pentapetalae</taxon>
        <taxon>Caryophyllales</taxon>
        <taxon>Nepenthaceae</taxon>
        <taxon>Nepenthes</taxon>
    </lineage>
</organism>
<gene>
    <name evidence="1" type="ORF">Nepgr_033936</name>
</gene>
<dbReference type="AlphaFoldDB" id="A0AAD3TMB7"/>
<protein>
    <submittedName>
        <fullName evidence="1">Uncharacterized protein</fullName>
    </submittedName>
</protein>
<dbReference type="EMBL" id="BSYO01000065">
    <property type="protein sequence ID" value="GMH32092.1"/>
    <property type="molecule type" value="Genomic_DNA"/>
</dbReference>
<keyword evidence="2" id="KW-1185">Reference proteome</keyword>
<dbReference type="Proteomes" id="UP001279734">
    <property type="component" value="Unassembled WGS sequence"/>
</dbReference>
<accession>A0AAD3TMB7</accession>
<proteinExistence type="predicted"/>
<name>A0AAD3TMB7_NEPGR</name>
<sequence>MSCDWLEDDFFLSSTAIDLSPPHASCPFSRRNGDTQLAEETLFRVRAELLVFRFLLPDTLSLGHVKNFSPLHRGEDPLPCVSLADLFTMLIAARMIRFVMALVLHFDLFSVSERVENLGRNEYMRNGCEALVS</sequence>
<comment type="caution">
    <text evidence="1">The sequence shown here is derived from an EMBL/GenBank/DDBJ whole genome shotgun (WGS) entry which is preliminary data.</text>
</comment>
<evidence type="ECO:0000313" key="2">
    <source>
        <dbReference type="Proteomes" id="UP001279734"/>
    </source>
</evidence>